<evidence type="ECO:0000256" key="7">
    <source>
        <dbReference type="ARBA" id="ARBA00052795"/>
    </source>
</evidence>
<evidence type="ECO:0000256" key="6">
    <source>
        <dbReference type="ARBA" id="ARBA00023326"/>
    </source>
</evidence>
<comment type="similarity">
    <text evidence="1 8 10">Belongs to the glycosyl hydrolase 67 family.</text>
</comment>
<evidence type="ECO:0000256" key="2">
    <source>
        <dbReference type="ARBA" id="ARBA00022651"/>
    </source>
</evidence>
<organism evidence="15 16">
    <name type="scientific">Echinicola vietnamensis (strain DSM 17526 / LMG 23754 / KMM 6221)</name>
    <dbReference type="NCBI Taxonomy" id="926556"/>
    <lineage>
        <taxon>Bacteria</taxon>
        <taxon>Pseudomonadati</taxon>
        <taxon>Bacteroidota</taxon>
        <taxon>Cytophagia</taxon>
        <taxon>Cytophagales</taxon>
        <taxon>Cyclobacteriaceae</taxon>
        <taxon>Echinicola</taxon>
    </lineage>
</organism>
<dbReference type="EC" id="3.2.1.131" evidence="10"/>
<feature type="active site" description="Proton donor" evidence="9">
    <location>
        <position position="311"/>
    </location>
</feature>
<keyword evidence="4 10" id="KW-0119">Carbohydrate metabolism</keyword>
<evidence type="ECO:0000256" key="10">
    <source>
        <dbReference type="RuleBase" id="RU361198"/>
    </source>
</evidence>
<dbReference type="AlphaFoldDB" id="L0FYK8"/>
<evidence type="ECO:0000256" key="9">
    <source>
        <dbReference type="PIRSR" id="PIRSR029900-1"/>
    </source>
</evidence>
<evidence type="ECO:0000259" key="13">
    <source>
        <dbReference type="Pfam" id="PF07477"/>
    </source>
</evidence>
<keyword evidence="5 8" id="KW-0326">Glycosidase</keyword>
<dbReference type="GO" id="GO:0005576">
    <property type="term" value="C:extracellular region"/>
    <property type="evidence" value="ECO:0007669"/>
    <property type="project" value="InterPro"/>
</dbReference>
<dbReference type="SUPFAM" id="SSF51445">
    <property type="entry name" value="(Trans)glycosidases"/>
    <property type="match status" value="1"/>
</dbReference>
<evidence type="ECO:0000256" key="3">
    <source>
        <dbReference type="ARBA" id="ARBA00022801"/>
    </source>
</evidence>
<dbReference type="SUPFAM" id="SSF55545">
    <property type="entry name" value="beta-N-acetylhexosaminidase-like domain"/>
    <property type="match status" value="1"/>
</dbReference>
<dbReference type="OrthoDB" id="339499at2"/>
<evidence type="ECO:0000313" key="15">
    <source>
        <dbReference type="EMBL" id="AGA78118.1"/>
    </source>
</evidence>
<dbReference type="STRING" id="926556.Echvi_1863"/>
<dbReference type="Gene3D" id="3.90.1330.10">
    <property type="entry name" value="Alpha-glucuronidase, C-terminal domain"/>
    <property type="match status" value="1"/>
</dbReference>
<dbReference type="FunFam" id="3.20.20.80:FF:000096">
    <property type="entry name" value="Xylan alpha-1,2-glucuronidase"/>
    <property type="match status" value="1"/>
</dbReference>
<dbReference type="InterPro" id="IPR011099">
    <property type="entry name" value="Glyco_hydro_67_C"/>
</dbReference>
<evidence type="ECO:0000259" key="14">
    <source>
        <dbReference type="Pfam" id="PF07488"/>
    </source>
</evidence>
<comment type="catalytic activity">
    <reaction evidence="7 10">
        <text>Hydrolysis of (1-&gt;2)-alpha-D-(4-O-methyl)glucuronosyl links in the main chain of hardwood xylans.</text>
        <dbReference type="EC" id="3.2.1.131"/>
    </reaction>
</comment>
<accession>L0FYK8</accession>
<keyword evidence="3 8" id="KW-0378">Hydrolase</keyword>
<evidence type="ECO:0000256" key="4">
    <source>
        <dbReference type="ARBA" id="ARBA00023277"/>
    </source>
</evidence>
<dbReference type="InterPro" id="IPR017853">
    <property type="entry name" value="GH"/>
</dbReference>
<evidence type="ECO:0000256" key="11">
    <source>
        <dbReference type="SAM" id="SignalP"/>
    </source>
</evidence>
<evidence type="ECO:0000256" key="8">
    <source>
        <dbReference type="PIRNR" id="PIRNR029900"/>
    </source>
</evidence>
<dbReference type="GO" id="GO:0033939">
    <property type="term" value="F:xylan alpha-1,2-glucuronosidase activity"/>
    <property type="evidence" value="ECO:0007669"/>
    <property type="project" value="UniProtKB-EC"/>
</dbReference>
<dbReference type="Gene3D" id="3.30.379.10">
    <property type="entry name" value="Chitobiase/beta-hexosaminidase domain 2-like"/>
    <property type="match status" value="1"/>
</dbReference>
<dbReference type="InterPro" id="IPR005154">
    <property type="entry name" value="Glyco_hydro_67_aGlcAse_N"/>
</dbReference>
<dbReference type="Pfam" id="PF03648">
    <property type="entry name" value="Glyco_hydro_67N"/>
    <property type="match status" value="1"/>
</dbReference>
<dbReference type="InterPro" id="IPR029018">
    <property type="entry name" value="Hex-like_dom2"/>
</dbReference>
<dbReference type="eggNOG" id="COG3661">
    <property type="taxonomic scope" value="Bacteria"/>
</dbReference>
<feature type="signal peptide" evidence="11">
    <location>
        <begin position="1"/>
        <end position="23"/>
    </location>
</feature>
<feature type="domain" description="Glycosyl hydrolase family 67 C-terminal" evidence="13">
    <location>
        <begin position="474"/>
        <end position="699"/>
    </location>
</feature>
<dbReference type="Pfam" id="PF07488">
    <property type="entry name" value="Glyco_hydro_67M"/>
    <property type="match status" value="1"/>
</dbReference>
<name>L0FYK8_ECHVK</name>
<dbReference type="PATRIC" id="fig|926556.3.peg.1979"/>
<evidence type="ECO:0000259" key="12">
    <source>
        <dbReference type="Pfam" id="PF03648"/>
    </source>
</evidence>
<dbReference type="InterPro" id="IPR037054">
    <property type="entry name" value="A-glucoronidase_C_sf"/>
</dbReference>
<feature type="chain" id="PRO_5003942796" description="Xylan alpha-1,2-glucuronidase" evidence="11">
    <location>
        <begin position="24"/>
        <end position="720"/>
    </location>
</feature>
<feature type="domain" description="Glycosyl hydrolase family 67 catalytic" evidence="14">
    <location>
        <begin position="154"/>
        <end position="473"/>
    </location>
</feature>
<evidence type="ECO:0000256" key="5">
    <source>
        <dbReference type="ARBA" id="ARBA00023295"/>
    </source>
</evidence>
<proteinExistence type="inferred from homology"/>
<dbReference type="HOGENOM" id="CLU_007125_1_0_10"/>
<dbReference type="PANTHER" id="PTHR39207:SF1">
    <property type="entry name" value="ALPHA-GLUCURONIDASE A"/>
    <property type="match status" value="1"/>
</dbReference>
<dbReference type="EMBL" id="CP003346">
    <property type="protein sequence ID" value="AGA78118.1"/>
    <property type="molecule type" value="Genomic_DNA"/>
</dbReference>
<dbReference type="InterPro" id="IPR011100">
    <property type="entry name" value="Glyco_hydro_67_cat"/>
</dbReference>
<dbReference type="GO" id="GO:2000886">
    <property type="term" value="P:glucuronoxylan catabolic process"/>
    <property type="evidence" value="ECO:0007669"/>
    <property type="project" value="UniProtKB-ARBA"/>
</dbReference>
<dbReference type="Pfam" id="PF07477">
    <property type="entry name" value="Glyco_hydro_67C"/>
    <property type="match status" value="1"/>
</dbReference>
<dbReference type="Proteomes" id="UP000010796">
    <property type="component" value="Chromosome"/>
</dbReference>
<feature type="active site" description="Proton acceptor" evidence="9">
    <location>
        <position position="385"/>
    </location>
</feature>
<dbReference type="GO" id="GO:0046559">
    <property type="term" value="F:alpha-glucuronidase activity"/>
    <property type="evidence" value="ECO:0007669"/>
    <property type="project" value="InterPro"/>
</dbReference>
<dbReference type="KEGG" id="evi:Echvi_1863"/>
<evidence type="ECO:0000256" key="1">
    <source>
        <dbReference type="ARBA" id="ARBA00008833"/>
    </source>
</evidence>
<keyword evidence="6 10" id="KW-0624">Polysaccharide degradation</keyword>
<dbReference type="PANTHER" id="PTHR39207">
    <property type="entry name" value="ALPHA-GLUCURONIDASE A"/>
    <property type="match status" value="1"/>
</dbReference>
<evidence type="ECO:0000313" key="16">
    <source>
        <dbReference type="Proteomes" id="UP000010796"/>
    </source>
</evidence>
<feature type="active site" description="Proton acceptor" evidence="9">
    <location>
        <position position="413"/>
    </location>
</feature>
<gene>
    <name evidence="15" type="ordered locus">Echvi_1863</name>
</gene>
<dbReference type="PIRSF" id="PIRSF029900">
    <property type="entry name" value="Alpha-glucuronds"/>
    <property type="match status" value="1"/>
</dbReference>
<protein>
    <recommendedName>
        <fullName evidence="10">Xylan alpha-1,2-glucuronidase</fullName>
        <ecNumber evidence="10">3.2.1.131</ecNumber>
    </recommendedName>
</protein>
<sequence>MKRPFLFLFVMALLCSASHFSLANDGYNLWLQYQKIESPTLLPEYQKQAGHIFIPGKNATSDVIEKELRTALEAMLEIAPQFTTTPKQETTLFIGTREQLPAFTLKAINIPWEKLGTEGFSIQSINQNSQKALIITGNSDVALLYGTFEFLKLLQTQQDISTVDLTSIPKTNIRVLNHWDNPDRTVERGYAGASIWDWHRLPGHVKPQYVDYARANASIGINGTVLTNVNANAQVLTPYFLKKVATLADTFRPYGIKVYLTARFSAPIEIGGLDTADPLHPEVQKWWTEKVNEIYEYVPDFGGFLVKADSEGQPGPQNYDRTQAEGANMLAKALQPHEGIVMWRAFVYSNETPDDRAKQAYNEFKPLDGKFEDNVLVQVKNGPIDFQPREPFHPLFGAMPETPLMMEFQITQEYLGQGTHLVFLGSLFEEVLDTDTYAKGPGSTVAKVVEGSLDQHALSGMAGVSNIGTDRNWTGHLFGQANWYAFGRLAWNPDESAADIAKEWLKMTFSNDEKFIRKGKSIMLQSHEAAVNYMTPLGLHHIMGWSHHYGPGPWVTDKHRDDWTSTYYHQASEDGIGFDRTASGSNALSQYAPEVQQQYENLETCPEKYLLWFHHLPWNYEMKSGHSLWDEIALHYQKGVHQTEQMITDWKSIKTHVDDQRYQQVLDFLQIQHHEAKWWRDACLLYFQQFSQMPLPEGVTQPEFSLDHYRQYTPLFVPGI</sequence>
<dbReference type="Gene3D" id="3.20.20.80">
    <property type="entry name" value="Glycosidases"/>
    <property type="match status" value="1"/>
</dbReference>
<dbReference type="RefSeq" id="WP_015265679.1">
    <property type="nucleotide sequence ID" value="NC_019904.1"/>
</dbReference>
<dbReference type="InterPro" id="IPR011395">
    <property type="entry name" value="Glyco_hydro_67_aGlcAse"/>
</dbReference>
<feature type="domain" description="Alpha glucuronidase N-terminal" evidence="12">
    <location>
        <begin position="29"/>
        <end position="150"/>
    </location>
</feature>
<reference evidence="16" key="1">
    <citation type="submission" date="2012-02" db="EMBL/GenBank/DDBJ databases">
        <title>The complete genome of Echinicola vietnamensis DSM 17526.</title>
        <authorList>
            <person name="Lucas S."/>
            <person name="Copeland A."/>
            <person name="Lapidus A."/>
            <person name="Glavina del Rio T."/>
            <person name="Dalin E."/>
            <person name="Tice H."/>
            <person name="Bruce D."/>
            <person name="Goodwin L."/>
            <person name="Pitluck S."/>
            <person name="Peters L."/>
            <person name="Ovchinnikova G."/>
            <person name="Teshima H."/>
            <person name="Kyrpides N."/>
            <person name="Mavromatis K."/>
            <person name="Ivanova N."/>
            <person name="Brettin T."/>
            <person name="Detter J.C."/>
            <person name="Han C."/>
            <person name="Larimer F."/>
            <person name="Land M."/>
            <person name="Hauser L."/>
            <person name="Markowitz V."/>
            <person name="Cheng J.-F."/>
            <person name="Hugenholtz P."/>
            <person name="Woyke T."/>
            <person name="Wu D."/>
            <person name="Brambilla E."/>
            <person name="Klenk H.-P."/>
            <person name="Eisen J.A."/>
        </authorList>
    </citation>
    <scope>NUCLEOTIDE SEQUENCE [LARGE SCALE GENOMIC DNA]</scope>
    <source>
        <strain evidence="16">DSM 17526 / LMG 23754 / KMM 6221</strain>
    </source>
</reference>
<keyword evidence="16" id="KW-1185">Reference proteome</keyword>
<keyword evidence="2 8" id="KW-0858">Xylan degradation</keyword>
<comment type="subunit">
    <text evidence="10">Homodimer.</text>
</comment>
<keyword evidence="11" id="KW-0732">Signal</keyword>